<evidence type="ECO:0000259" key="1">
    <source>
        <dbReference type="Pfam" id="PF00534"/>
    </source>
</evidence>
<dbReference type="RefSeq" id="WP_118924318.1">
    <property type="nucleotide sequence ID" value="NZ_QWEG01000020.1"/>
</dbReference>
<organism evidence="2 3">
    <name type="scientific">Neobacillus notoginsengisoli</name>
    <dbReference type="NCBI Taxonomy" id="1578198"/>
    <lineage>
        <taxon>Bacteria</taxon>
        <taxon>Bacillati</taxon>
        <taxon>Bacillota</taxon>
        <taxon>Bacilli</taxon>
        <taxon>Bacillales</taxon>
        <taxon>Bacillaceae</taxon>
        <taxon>Neobacillus</taxon>
    </lineage>
</organism>
<evidence type="ECO:0000313" key="2">
    <source>
        <dbReference type="EMBL" id="RHW32109.1"/>
    </source>
</evidence>
<dbReference type="EMBL" id="QWEG01000020">
    <property type="protein sequence ID" value="RHW32109.1"/>
    <property type="molecule type" value="Genomic_DNA"/>
</dbReference>
<dbReference type="Pfam" id="PF00534">
    <property type="entry name" value="Glycos_transf_1"/>
    <property type="match status" value="1"/>
</dbReference>
<dbReference type="AlphaFoldDB" id="A0A417YGY5"/>
<keyword evidence="2" id="KW-0808">Transferase</keyword>
<dbReference type="Proteomes" id="UP000284416">
    <property type="component" value="Unassembled WGS sequence"/>
</dbReference>
<accession>A0A417YGY5</accession>
<dbReference type="GO" id="GO:0016757">
    <property type="term" value="F:glycosyltransferase activity"/>
    <property type="evidence" value="ECO:0007669"/>
    <property type="project" value="InterPro"/>
</dbReference>
<dbReference type="CDD" id="cd03801">
    <property type="entry name" value="GT4_PimA-like"/>
    <property type="match status" value="1"/>
</dbReference>
<dbReference type="InterPro" id="IPR001296">
    <property type="entry name" value="Glyco_trans_1"/>
</dbReference>
<comment type="caution">
    <text evidence="2">The sequence shown here is derived from an EMBL/GenBank/DDBJ whole genome shotgun (WGS) entry which is preliminary data.</text>
</comment>
<dbReference type="PANTHER" id="PTHR12526">
    <property type="entry name" value="GLYCOSYLTRANSFERASE"/>
    <property type="match status" value="1"/>
</dbReference>
<dbReference type="SUPFAM" id="SSF53756">
    <property type="entry name" value="UDP-Glycosyltransferase/glycogen phosphorylase"/>
    <property type="match status" value="1"/>
</dbReference>
<name>A0A417YGY5_9BACI</name>
<sequence>MERKAINLTVLIEQRLFIIKKIGLWTILIYTKNLGETMRIIHVEDYFDPTAGYQINELLIASKETNDQVFLITSDDMSPFHKQVDYKKDKEFEEKTGVRIIRLGVRFKVSSRLVLKNLRTQIEGIKPNIVFMHGIGDFKDLYLWGKKPNYIIVRDCHMSWVASKNKLRHLFYMIYRTLFASIINNTNIYNVIFALGDEEYEYLKKIGISNKKIDFLPHGYNETIMFYDEKERENIRLNYGFKEQDIIISYIGKFNYSKRPDLILDIIDMLEMDFIKANRLKLLFIGPKDDLYMKKFNKKVENLKGKIPLIIDEVKPFVELRKYYSASDICIFPKETTLSSIHAQVCGCPTIMEDHKSNIERVVKRKNLFRENNLVEAAQILKKIISEKEYLKENNIFIDLKEREYKKQMQKLKSIIET</sequence>
<feature type="domain" description="Glycosyl transferase family 1" evidence="1">
    <location>
        <begin position="232"/>
        <end position="391"/>
    </location>
</feature>
<dbReference type="Gene3D" id="3.40.50.2000">
    <property type="entry name" value="Glycogen Phosphorylase B"/>
    <property type="match status" value="2"/>
</dbReference>
<evidence type="ECO:0000313" key="3">
    <source>
        <dbReference type="Proteomes" id="UP000284416"/>
    </source>
</evidence>
<reference evidence="2 3" key="1">
    <citation type="journal article" date="2017" name="Int. J. Syst. Evol. Microbiol.">
        <title>Bacillus notoginsengisoli sp. nov., a novel bacterium isolated from the rhizosphere of Panax notoginseng.</title>
        <authorList>
            <person name="Zhang M.Y."/>
            <person name="Cheng J."/>
            <person name="Cai Y."/>
            <person name="Zhang T.Y."/>
            <person name="Wu Y.Y."/>
            <person name="Manikprabhu D."/>
            <person name="Li W.J."/>
            <person name="Zhang Y.X."/>
        </authorList>
    </citation>
    <scope>NUCLEOTIDE SEQUENCE [LARGE SCALE GENOMIC DNA]</scope>
    <source>
        <strain evidence="2 3">JCM 30743</strain>
    </source>
</reference>
<gene>
    <name evidence="2" type="ORF">D1B31_21445</name>
</gene>
<proteinExistence type="predicted"/>
<keyword evidence="3" id="KW-1185">Reference proteome</keyword>
<protein>
    <submittedName>
        <fullName evidence="2">Glycosyltransferase</fullName>
    </submittedName>
</protein>
<dbReference type="OrthoDB" id="9802525at2"/>